<evidence type="ECO:0000256" key="1">
    <source>
        <dbReference type="ARBA" id="ARBA00004651"/>
    </source>
</evidence>
<dbReference type="PANTHER" id="PTHR42929:SF1">
    <property type="entry name" value="INNER MEMBRANE ABC TRANSPORTER PERMEASE PROTEIN YDCU-RELATED"/>
    <property type="match status" value="1"/>
</dbReference>
<feature type="transmembrane region" description="Helical" evidence="8">
    <location>
        <begin position="249"/>
        <end position="269"/>
    </location>
</feature>
<feature type="domain" description="ABC transmembrane type-1" evidence="9">
    <location>
        <begin position="76"/>
        <end position="270"/>
    </location>
</feature>
<feature type="transmembrane region" description="Helical" evidence="8">
    <location>
        <begin position="112"/>
        <end position="132"/>
    </location>
</feature>
<evidence type="ECO:0000313" key="11">
    <source>
        <dbReference type="Proteomes" id="UP001296706"/>
    </source>
</evidence>
<sequence length="279" mass="29993">MTRRLQAVLHRRPGLRLTGLLTPALVWLGLFYIAPLALLLATAFFRTNSFTGRIVYDFSTDNVVDVLTTPEYLLTAGRTVGVAVGVTLLCALLALPLATYMALVAGPRSRPVLLALVLTPLWASYLVKVYAWRVLLVPEGGLLGAASPGYGWTAVVLTLTYLWLPYMVLPVYAGISSMRGSFLEATADLGARPWTSFRTVVLPMLAPAIAAGSVFTFSLSLGDYITVQLVGGTHQMLGNLVYSTFSVDLPFAAAVAVLPLLVMAAYLLTIRRTGALSRL</sequence>
<comment type="subcellular location">
    <subcellularLocation>
        <location evidence="1 8">Cell membrane</location>
        <topology evidence="1 8">Multi-pass membrane protein</topology>
    </subcellularLocation>
</comment>
<dbReference type="Gene3D" id="1.10.3720.10">
    <property type="entry name" value="MetI-like"/>
    <property type="match status" value="1"/>
</dbReference>
<feature type="transmembrane region" description="Helical" evidence="8">
    <location>
        <begin position="152"/>
        <end position="175"/>
    </location>
</feature>
<dbReference type="Pfam" id="PF00528">
    <property type="entry name" value="BPD_transp_1"/>
    <property type="match status" value="1"/>
</dbReference>
<proteinExistence type="inferred from homology"/>
<dbReference type="EMBL" id="JAAXKY010000023">
    <property type="protein sequence ID" value="NMH77428.1"/>
    <property type="molecule type" value="Genomic_DNA"/>
</dbReference>
<evidence type="ECO:0000256" key="7">
    <source>
        <dbReference type="ARBA" id="ARBA00023136"/>
    </source>
</evidence>
<feature type="transmembrane region" description="Helical" evidence="8">
    <location>
        <begin position="20"/>
        <end position="45"/>
    </location>
</feature>
<dbReference type="InterPro" id="IPR035906">
    <property type="entry name" value="MetI-like_sf"/>
</dbReference>
<dbReference type="PROSITE" id="PS50928">
    <property type="entry name" value="ABC_TM1"/>
    <property type="match status" value="1"/>
</dbReference>
<feature type="transmembrane region" description="Helical" evidence="8">
    <location>
        <begin position="196"/>
        <end position="219"/>
    </location>
</feature>
<dbReference type="InterPro" id="IPR000515">
    <property type="entry name" value="MetI-like"/>
</dbReference>
<gene>
    <name evidence="10" type="ORF">HF577_10055</name>
</gene>
<dbReference type="PANTHER" id="PTHR42929">
    <property type="entry name" value="INNER MEMBRANE ABC TRANSPORTER PERMEASE PROTEIN YDCU-RELATED-RELATED"/>
    <property type="match status" value="1"/>
</dbReference>
<evidence type="ECO:0000256" key="8">
    <source>
        <dbReference type="RuleBase" id="RU363032"/>
    </source>
</evidence>
<dbReference type="Proteomes" id="UP001296706">
    <property type="component" value="Unassembled WGS sequence"/>
</dbReference>
<keyword evidence="5 8" id="KW-0812">Transmembrane</keyword>
<reference evidence="10 11" key="1">
    <citation type="submission" date="2020-04" db="EMBL/GenBank/DDBJ databases">
        <authorList>
            <person name="Klaysubun C."/>
            <person name="Duangmal K."/>
            <person name="Lipun K."/>
        </authorList>
    </citation>
    <scope>NUCLEOTIDE SEQUENCE [LARGE SCALE GENOMIC DNA]</scope>
    <source>
        <strain evidence="10 11">JCM 11839</strain>
    </source>
</reference>
<evidence type="ECO:0000313" key="10">
    <source>
        <dbReference type="EMBL" id="NMH77428.1"/>
    </source>
</evidence>
<organism evidence="10 11">
    <name type="scientific">Pseudonocardia xinjiangensis</name>
    <dbReference type="NCBI Taxonomy" id="75289"/>
    <lineage>
        <taxon>Bacteria</taxon>
        <taxon>Bacillati</taxon>
        <taxon>Actinomycetota</taxon>
        <taxon>Actinomycetes</taxon>
        <taxon>Pseudonocardiales</taxon>
        <taxon>Pseudonocardiaceae</taxon>
        <taxon>Pseudonocardia</taxon>
    </lineage>
</organism>
<keyword evidence="11" id="KW-1185">Reference proteome</keyword>
<comment type="caution">
    <text evidence="10">The sequence shown here is derived from an EMBL/GenBank/DDBJ whole genome shotgun (WGS) entry which is preliminary data.</text>
</comment>
<evidence type="ECO:0000256" key="2">
    <source>
        <dbReference type="ARBA" id="ARBA00007069"/>
    </source>
</evidence>
<evidence type="ECO:0000256" key="6">
    <source>
        <dbReference type="ARBA" id="ARBA00022989"/>
    </source>
</evidence>
<evidence type="ECO:0000256" key="3">
    <source>
        <dbReference type="ARBA" id="ARBA00022448"/>
    </source>
</evidence>
<protein>
    <submittedName>
        <fullName evidence="10">ABC transporter permease</fullName>
    </submittedName>
</protein>
<evidence type="ECO:0000259" key="9">
    <source>
        <dbReference type="PROSITE" id="PS50928"/>
    </source>
</evidence>
<dbReference type="CDD" id="cd06261">
    <property type="entry name" value="TM_PBP2"/>
    <property type="match status" value="1"/>
</dbReference>
<dbReference type="SUPFAM" id="SSF161098">
    <property type="entry name" value="MetI-like"/>
    <property type="match status" value="1"/>
</dbReference>
<keyword evidence="3 8" id="KW-0813">Transport</keyword>
<feature type="transmembrane region" description="Helical" evidence="8">
    <location>
        <begin position="80"/>
        <end position="105"/>
    </location>
</feature>
<keyword evidence="6 8" id="KW-1133">Transmembrane helix</keyword>
<accession>A0ABX1RAL7</accession>
<comment type="similarity">
    <text evidence="2">Belongs to the binding-protein-dependent transport system permease family. CysTW subfamily.</text>
</comment>
<evidence type="ECO:0000256" key="5">
    <source>
        <dbReference type="ARBA" id="ARBA00022692"/>
    </source>
</evidence>
<name>A0ABX1RAL7_9PSEU</name>
<evidence type="ECO:0000256" key="4">
    <source>
        <dbReference type="ARBA" id="ARBA00022475"/>
    </source>
</evidence>
<keyword evidence="4" id="KW-1003">Cell membrane</keyword>
<keyword evidence="7 8" id="KW-0472">Membrane</keyword>